<proteinExistence type="predicted"/>
<dbReference type="PROSITE" id="PS50092">
    <property type="entry name" value="TSP1"/>
    <property type="match status" value="4"/>
</dbReference>
<dbReference type="AlphaFoldDB" id="A0A8C8BFL2"/>
<sequence length="289" mass="31997">MLYQSKNYKHKPMTNSILSPVAVHGGFSDWLEWRPCSVTCGQGVQERARQCNNPLPANGGRRCEGPDTDVRSLDGNWSEWGLWEECSKSCGQGNRTRTRTCSNPAAQHGGKPCDGSAVESVMCNIRPCPVDGEWSSWLPWGPCSETCGKGTQTRVRLCNNPPPSHHGARCQGSDTQMQVCNKRRCPGKMCQTQRTTTNLSFPFQVVLNLYQKLSMDGKWAMWSSWSACTVSCGGGSRQRTRHCSDPAPQFGGHKCEGNDIQIDFCNSDPCPSKCFGLGHLPTYWLCMYA</sequence>
<keyword evidence="2" id="KW-1015">Disulfide bond</keyword>
<protein>
    <submittedName>
        <fullName evidence="3">Uncharacterized protein</fullName>
    </submittedName>
</protein>
<dbReference type="SUPFAM" id="SSF82895">
    <property type="entry name" value="TSP-1 type 1 repeat"/>
    <property type="match status" value="4"/>
</dbReference>
<keyword evidence="4" id="KW-1185">Reference proteome</keyword>
<name>A0A8C8BFL2_9STRI</name>
<keyword evidence="1" id="KW-0677">Repeat</keyword>
<dbReference type="Proteomes" id="UP000694552">
    <property type="component" value="Unplaced"/>
</dbReference>
<organism evidence="3 4">
    <name type="scientific">Otus sunia</name>
    <name type="common">Oriental scops-owl</name>
    <dbReference type="NCBI Taxonomy" id="257818"/>
    <lineage>
        <taxon>Eukaryota</taxon>
        <taxon>Metazoa</taxon>
        <taxon>Chordata</taxon>
        <taxon>Craniata</taxon>
        <taxon>Vertebrata</taxon>
        <taxon>Euteleostomi</taxon>
        <taxon>Archelosauria</taxon>
        <taxon>Archosauria</taxon>
        <taxon>Dinosauria</taxon>
        <taxon>Saurischia</taxon>
        <taxon>Theropoda</taxon>
        <taxon>Coelurosauria</taxon>
        <taxon>Aves</taxon>
        <taxon>Neognathae</taxon>
        <taxon>Neoaves</taxon>
        <taxon>Telluraves</taxon>
        <taxon>Strigiformes</taxon>
        <taxon>Strigidae</taxon>
        <taxon>Otus</taxon>
    </lineage>
</organism>
<evidence type="ECO:0000256" key="2">
    <source>
        <dbReference type="ARBA" id="ARBA00023157"/>
    </source>
</evidence>
<dbReference type="Pfam" id="PF00090">
    <property type="entry name" value="TSP_1"/>
    <property type="match status" value="4"/>
</dbReference>
<dbReference type="Gene3D" id="2.20.100.10">
    <property type="entry name" value="Thrombospondin type-1 (TSP1) repeat"/>
    <property type="match status" value="4"/>
</dbReference>
<accession>A0A8C8BFL2</accession>
<dbReference type="PRINTS" id="PR01705">
    <property type="entry name" value="TSP1REPEAT"/>
</dbReference>
<reference evidence="3" key="1">
    <citation type="submission" date="2025-08" db="UniProtKB">
        <authorList>
            <consortium name="Ensembl"/>
        </authorList>
    </citation>
    <scope>IDENTIFICATION</scope>
</reference>
<dbReference type="Ensembl" id="ENSOSUT00000019255.1">
    <property type="protein sequence ID" value="ENSOSUP00000018638.1"/>
    <property type="gene ID" value="ENSOSUG00000013173.1"/>
</dbReference>
<evidence type="ECO:0000313" key="4">
    <source>
        <dbReference type="Proteomes" id="UP000694552"/>
    </source>
</evidence>
<dbReference type="InterPro" id="IPR000884">
    <property type="entry name" value="TSP1_rpt"/>
</dbReference>
<dbReference type="SMART" id="SM00209">
    <property type="entry name" value="TSP1"/>
    <property type="match status" value="4"/>
</dbReference>
<dbReference type="FunFam" id="2.20.100.10:FF:000007">
    <property type="entry name" value="Thrombospondin 1"/>
    <property type="match status" value="4"/>
</dbReference>
<dbReference type="PANTHER" id="PTHR22906">
    <property type="entry name" value="PROPERDIN"/>
    <property type="match status" value="1"/>
</dbReference>
<dbReference type="InterPro" id="IPR036383">
    <property type="entry name" value="TSP1_rpt_sf"/>
</dbReference>
<reference evidence="3" key="2">
    <citation type="submission" date="2025-09" db="UniProtKB">
        <authorList>
            <consortium name="Ensembl"/>
        </authorList>
    </citation>
    <scope>IDENTIFICATION</scope>
</reference>
<dbReference type="PANTHER" id="PTHR22906:SF21">
    <property type="entry name" value="SEMA DOMAIN-CONTAINING PROTEIN"/>
    <property type="match status" value="1"/>
</dbReference>
<dbReference type="InterPro" id="IPR052065">
    <property type="entry name" value="Compl_asym_regulator"/>
</dbReference>
<evidence type="ECO:0000256" key="1">
    <source>
        <dbReference type="ARBA" id="ARBA00022737"/>
    </source>
</evidence>
<evidence type="ECO:0000313" key="3">
    <source>
        <dbReference type="Ensembl" id="ENSOSUP00000018638.1"/>
    </source>
</evidence>